<evidence type="ECO:0000259" key="2">
    <source>
        <dbReference type="Pfam" id="PF13556"/>
    </source>
</evidence>
<dbReference type="STRING" id="394193.SAMN04489732_10846"/>
<keyword evidence="5" id="KW-1185">Reference proteome</keyword>
<dbReference type="PANTHER" id="PTHR33744:SF17">
    <property type="entry name" value="CONSERVED PROTEIN"/>
    <property type="match status" value="1"/>
</dbReference>
<comment type="similarity">
    <text evidence="1">Belongs to the CdaR family.</text>
</comment>
<dbReference type="InterPro" id="IPR025736">
    <property type="entry name" value="PucR_C-HTH_dom"/>
</dbReference>
<dbReference type="Proteomes" id="UP000198582">
    <property type="component" value="Unassembled WGS sequence"/>
</dbReference>
<dbReference type="Pfam" id="PF17853">
    <property type="entry name" value="GGDEF_2"/>
    <property type="match status" value="1"/>
</dbReference>
<dbReference type="OrthoDB" id="4534407at2"/>
<dbReference type="PANTHER" id="PTHR33744">
    <property type="entry name" value="CARBOHYDRATE DIACID REGULATOR"/>
    <property type="match status" value="1"/>
</dbReference>
<dbReference type="InterPro" id="IPR051448">
    <property type="entry name" value="CdaR-like_regulators"/>
</dbReference>
<protein>
    <submittedName>
        <fullName evidence="4">Sugar diacid utilization regulator</fullName>
    </submittedName>
</protein>
<dbReference type="Pfam" id="PF13556">
    <property type="entry name" value="HTH_30"/>
    <property type="match status" value="1"/>
</dbReference>
<dbReference type="AlphaFoldDB" id="A0A1H8XLN1"/>
<accession>A0A1H8XLN1</accession>
<evidence type="ECO:0000313" key="4">
    <source>
        <dbReference type="EMBL" id="SEP40786.1"/>
    </source>
</evidence>
<dbReference type="Gene3D" id="1.10.10.2840">
    <property type="entry name" value="PucR C-terminal helix-turn-helix domain"/>
    <property type="match status" value="1"/>
</dbReference>
<feature type="domain" description="PucR C-terminal helix-turn-helix" evidence="2">
    <location>
        <begin position="361"/>
        <end position="419"/>
    </location>
</feature>
<gene>
    <name evidence="4" type="ORF">SAMN04489732_10846</name>
</gene>
<name>A0A1H8XLN1_9PSEU</name>
<proteinExistence type="inferred from homology"/>
<reference evidence="4 5" key="1">
    <citation type="submission" date="2016-10" db="EMBL/GenBank/DDBJ databases">
        <authorList>
            <person name="de Groot N.N."/>
        </authorList>
    </citation>
    <scope>NUCLEOTIDE SEQUENCE [LARGE SCALE GENOMIC DNA]</scope>
    <source>
        <strain evidence="4 5">DSM 44993</strain>
    </source>
</reference>
<sequence>MVRGCRPARPVCPDRSDGGRVTFTCVSEDLQRVVDTLARQLGRAVAVDDVHFRLLAYSTQAGLIDDMRARVVLTREAPPEAVAWLQRFRLPRADGPVRLPASTELDLLPRVAVPIRFQGVQFGYLWLIDADEPVDDAGLALAVVAADEAAEVLFRERVLGELHDARVGEFLRDLTSDDHVARTLAADGLVESGLFPARGGVVAIVVAPLPVAGREIDEGDRLALGAALRAAATAVPVRESMVLIRPVHGLLVVTQRAMDRVPRLAEDLCSSAVQRLGRAERWRAVVAGVGRPAARLADAATSYQQALDAIRVADVIPAFRPVARHDALGIYALLAAQPREQLRSMGVAQAITALVDADPALLVTAETFLDSAGDSRAVADRLGVHRATIYHRLRRIEELTGFDLSDGERRLVLHLGIKAARLLGDTDATGVE</sequence>
<dbReference type="EMBL" id="FOEF01000008">
    <property type="protein sequence ID" value="SEP40786.1"/>
    <property type="molecule type" value="Genomic_DNA"/>
</dbReference>
<dbReference type="InterPro" id="IPR041522">
    <property type="entry name" value="CdaR_GGDEF"/>
</dbReference>
<organism evidence="4 5">
    <name type="scientific">Amycolatopsis saalfeldensis</name>
    <dbReference type="NCBI Taxonomy" id="394193"/>
    <lineage>
        <taxon>Bacteria</taxon>
        <taxon>Bacillati</taxon>
        <taxon>Actinomycetota</taxon>
        <taxon>Actinomycetes</taxon>
        <taxon>Pseudonocardiales</taxon>
        <taxon>Pseudonocardiaceae</taxon>
        <taxon>Amycolatopsis</taxon>
    </lineage>
</organism>
<evidence type="ECO:0000259" key="3">
    <source>
        <dbReference type="Pfam" id="PF17853"/>
    </source>
</evidence>
<feature type="domain" description="CdaR GGDEF-like" evidence="3">
    <location>
        <begin position="197"/>
        <end position="312"/>
    </location>
</feature>
<dbReference type="InterPro" id="IPR042070">
    <property type="entry name" value="PucR_C-HTH_sf"/>
</dbReference>
<evidence type="ECO:0000313" key="5">
    <source>
        <dbReference type="Proteomes" id="UP000198582"/>
    </source>
</evidence>
<evidence type="ECO:0000256" key="1">
    <source>
        <dbReference type="ARBA" id="ARBA00006754"/>
    </source>
</evidence>